<dbReference type="EMBL" id="BK014760">
    <property type="protein sequence ID" value="DAD74446.1"/>
    <property type="molecule type" value="Genomic_DNA"/>
</dbReference>
<accession>A0A8S5LWP8</accession>
<sequence>MNEKRIIKVNFNKNGNGYFINRVAIPPKWISHLGITENDTQAIIEINNDVITIKKA</sequence>
<proteinExistence type="predicted"/>
<name>A0A8S5LWP8_9CAUD</name>
<protein>
    <submittedName>
        <fullName evidence="1">Toxin SymE, type I toxin-antitoxin system</fullName>
    </submittedName>
</protein>
<reference evidence="1" key="1">
    <citation type="journal article" date="2021" name="Proc. Natl. Acad. Sci. U.S.A.">
        <title>A Catalog of Tens of Thousands of Viruses from Human Metagenomes Reveals Hidden Associations with Chronic Diseases.</title>
        <authorList>
            <person name="Tisza M.J."/>
            <person name="Buck C.B."/>
        </authorList>
    </citation>
    <scope>NUCLEOTIDE SEQUENCE</scope>
    <source>
        <strain evidence="1">CtRiO19</strain>
    </source>
</reference>
<organism evidence="1">
    <name type="scientific">Siphoviridae sp. ctRiO19</name>
    <dbReference type="NCBI Taxonomy" id="2826337"/>
    <lineage>
        <taxon>Viruses</taxon>
        <taxon>Duplodnaviria</taxon>
        <taxon>Heunggongvirae</taxon>
        <taxon>Uroviricota</taxon>
        <taxon>Caudoviricetes</taxon>
    </lineage>
</organism>
<evidence type="ECO:0000313" key="1">
    <source>
        <dbReference type="EMBL" id="DAD74446.1"/>
    </source>
</evidence>